<feature type="domain" description="Transcription regulator PadR N-terminal" evidence="1">
    <location>
        <begin position="15"/>
        <end position="87"/>
    </location>
</feature>
<dbReference type="EMBL" id="JAEQBW010000016">
    <property type="protein sequence ID" value="MBK6267308.1"/>
    <property type="molecule type" value="Genomic_DNA"/>
</dbReference>
<evidence type="ECO:0000313" key="2">
    <source>
        <dbReference type="EMBL" id="MBK6267308.1"/>
    </source>
</evidence>
<reference evidence="2" key="1">
    <citation type="submission" date="2021-01" db="EMBL/GenBank/DDBJ databases">
        <title>Marivirga aurantiaca sp. nov., isolated from intertidal surface sediments.</title>
        <authorList>
            <person name="Zhang M."/>
        </authorList>
    </citation>
    <scope>NUCLEOTIDE SEQUENCE</scope>
    <source>
        <strain evidence="2">S37H4</strain>
    </source>
</reference>
<organism evidence="2 3">
    <name type="scientific">Marivirga aurantiaca</name>
    <dbReference type="NCBI Taxonomy" id="2802615"/>
    <lineage>
        <taxon>Bacteria</taxon>
        <taxon>Pseudomonadati</taxon>
        <taxon>Bacteroidota</taxon>
        <taxon>Cytophagia</taxon>
        <taxon>Cytophagales</taxon>
        <taxon>Marivirgaceae</taxon>
        <taxon>Marivirga</taxon>
    </lineage>
</organism>
<proteinExistence type="predicted"/>
<dbReference type="InterPro" id="IPR036390">
    <property type="entry name" value="WH_DNA-bd_sf"/>
</dbReference>
<evidence type="ECO:0000259" key="1">
    <source>
        <dbReference type="Pfam" id="PF03551"/>
    </source>
</evidence>
<keyword evidence="3" id="KW-1185">Reference proteome</keyword>
<dbReference type="PANTHER" id="PTHR33169:SF14">
    <property type="entry name" value="TRANSCRIPTIONAL REGULATOR RV3488"/>
    <property type="match status" value="1"/>
</dbReference>
<gene>
    <name evidence="2" type="ORF">JKA74_19860</name>
</gene>
<dbReference type="Gene3D" id="1.10.10.10">
    <property type="entry name" value="Winged helix-like DNA-binding domain superfamily/Winged helix DNA-binding domain"/>
    <property type="match status" value="1"/>
</dbReference>
<dbReference type="InterPro" id="IPR052509">
    <property type="entry name" value="Metal_resp_DNA-bind_regulator"/>
</dbReference>
<protein>
    <submittedName>
        <fullName evidence="2">Helix-turn-helix transcriptional regulator</fullName>
    </submittedName>
</protein>
<dbReference type="Proteomes" id="UP000611723">
    <property type="component" value="Unassembled WGS sequence"/>
</dbReference>
<dbReference type="AlphaFoldDB" id="A0A934X1L0"/>
<dbReference type="InterPro" id="IPR005149">
    <property type="entry name" value="Tscrpt_reg_PadR_N"/>
</dbReference>
<dbReference type="InterPro" id="IPR036388">
    <property type="entry name" value="WH-like_DNA-bd_sf"/>
</dbReference>
<dbReference type="RefSeq" id="WP_201432994.1">
    <property type="nucleotide sequence ID" value="NZ_JAEQBW010000016.1"/>
</dbReference>
<accession>A0A934X1L0</accession>
<evidence type="ECO:0000313" key="3">
    <source>
        <dbReference type="Proteomes" id="UP000611723"/>
    </source>
</evidence>
<dbReference type="SUPFAM" id="SSF46785">
    <property type="entry name" value="Winged helix' DNA-binding domain"/>
    <property type="match status" value="1"/>
</dbReference>
<name>A0A934X1L0_9BACT</name>
<dbReference type="PANTHER" id="PTHR33169">
    <property type="entry name" value="PADR-FAMILY TRANSCRIPTIONAL REGULATOR"/>
    <property type="match status" value="1"/>
</dbReference>
<dbReference type="Pfam" id="PF03551">
    <property type="entry name" value="PadR"/>
    <property type="match status" value="1"/>
</dbReference>
<sequence>MISKNLTAASTKAIILGILKQGNSYGYLIIKKIKKMSGGKMEYSDGMLYPVLHRLEKDGLIQSNWTMSEDTRPRKYYEITEAGKQALLEEKEQWLQVNTVLEKLWNLKPDTNY</sequence>
<comment type="caution">
    <text evidence="2">The sequence shown here is derived from an EMBL/GenBank/DDBJ whole genome shotgun (WGS) entry which is preliminary data.</text>
</comment>